<dbReference type="InterPro" id="IPR015637">
    <property type="entry name" value="MUG/TDG"/>
</dbReference>
<keyword evidence="3" id="KW-0234">DNA repair</keyword>
<accession>A0A8G1UF89</accession>
<dbReference type="GO" id="GO:0004844">
    <property type="term" value="F:uracil DNA N-glycosylase activity"/>
    <property type="evidence" value="ECO:0007669"/>
    <property type="project" value="TreeGrafter"/>
</dbReference>
<evidence type="ECO:0000256" key="3">
    <source>
        <dbReference type="ARBA" id="ARBA00023204"/>
    </source>
</evidence>
<proteinExistence type="predicted"/>
<evidence type="ECO:0000313" key="6">
    <source>
        <dbReference type="EMBL" id="ROR42895.1"/>
    </source>
</evidence>
<feature type="compositionally biased region" description="Basic and acidic residues" evidence="4">
    <location>
        <begin position="144"/>
        <end position="155"/>
    </location>
</feature>
<dbReference type="Proteomes" id="UP000267408">
    <property type="component" value="Unassembled WGS sequence"/>
</dbReference>
<dbReference type="GO" id="GO:0006285">
    <property type="term" value="P:base-excision repair, AP site formation"/>
    <property type="evidence" value="ECO:0007669"/>
    <property type="project" value="InterPro"/>
</dbReference>
<keyword evidence="2" id="KW-0378">Hydrolase</keyword>
<protein>
    <submittedName>
        <fullName evidence="6">Mismatch-specific thymine-DNA glycosylase</fullName>
    </submittedName>
</protein>
<dbReference type="InterPro" id="IPR036895">
    <property type="entry name" value="Uracil-DNA_glycosylase-like_sf"/>
</dbReference>
<dbReference type="InterPro" id="IPR005122">
    <property type="entry name" value="Uracil-DNA_glycosylase-like"/>
</dbReference>
<dbReference type="EMBL" id="RJVJ01000001">
    <property type="protein sequence ID" value="ROR42895.1"/>
    <property type="molecule type" value="Genomic_DNA"/>
</dbReference>
<feature type="region of interest" description="Disordered" evidence="4">
    <location>
        <begin position="1"/>
        <end position="24"/>
    </location>
</feature>
<feature type="region of interest" description="Disordered" evidence="4">
    <location>
        <begin position="104"/>
        <end position="163"/>
    </location>
</feature>
<organism evidence="6 7">
    <name type="scientific">Kitasatospora cineracea</name>
    <dbReference type="NCBI Taxonomy" id="88074"/>
    <lineage>
        <taxon>Bacteria</taxon>
        <taxon>Bacillati</taxon>
        <taxon>Actinomycetota</taxon>
        <taxon>Actinomycetes</taxon>
        <taxon>Kitasatosporales</taxon>
        <taxon>Streptomycetaceae</taxon>
        <taxon>Kitasatospora</taxon>
    </lineage>
</organism>
<keyword evidence="1" id="KW-0227">DNA damage</keyword>
<dbReference type="Gene3D" id="3.40.470.10">
    <property type="entry name" value="Uracil-DNA glycosylase-like domain"/>
    <property type="match status" value="1"/>
</dbReference>
<dbReference type="CDD" id="cd10028">
    <property type="entry name" value="UDG-F2_TDG_MUG"/>
    <property type="match status" value="1"/>
</dbReference>
<evidence type="ECO:0000259" key="5">
    <source>
        <dbReference type="Pfam" id="PF03167"/>
    </source>
</evidence>
<feature type="domain" description="Uracil-DNA glycosylase-like" evidence="5">
    <location>
        <begin position="3"/>
        <end position="110"/>
    </location>
</feature>
<evidence type="ECO:0000256" key="4">
    <source>
        <dbReference type="SAM" id="MobiDB-lite"/>
    </source>
</evidence>
<dbReference type="PANTHER" id="PTHR12159">
    <property type="entry name" value="G/T AND G/U MISMATCH-SPECIFIC DNA GLYCOSYLASE"/>
    <property type="match status" value="1"/>
</dbReference>
<gene>
    <name evidence="6" type="ORF">EDD39_1028</name>
</gene>
<evidence type="ECO:0000313" key="7">
    <source>
        <dbReference type="Proteomes" id="UP000267408"/>
    </source>
</evidence>
<dbReference type="AlphaFoldDB" id="A0A8G1UF89"/>
<reference evidence="6 7" key="1">
    <citation type="submission" date="2018-11" db="EMBL/GenBank/DDBJ databases">
        <title>Sequencing the genomes of 1000 actinobacteria strains.</title>
        <authorList>
            <person name="Klenk H.-P."/>
        </authorList>
    </citation>
    <scope>NUCLEOTIDE SEQUENCE [LARGE SCALE GENOMIC DNA]</scope>
    <source>
        <strain evidence="6 7">DSM 44780</strain>
    </source>
</reference>
<comment type="caution">
    <text evidence="6">The sequence shown here is derived from an EMBL/GenBank/DDBJ whole genome shotgun (WGS) entry which is preliminary data.</text>
</comment>
<evidence type="ECO:0000256" key="2">
    <source>
        <dbReference type="ARBA" id="ARBA00022801"/>
    </source>
</evidence>
<dbReference type="Pfam" id="PF03167">
    <property type="entry name" value="UDG"/>
    <property type="match status" value="1"/>
</dbReference>
<name>A0A8G1UF89_9ACTN</name>
<dbReference type="SUPFAM" id="SSF52141">
    <property type="entry name" value="Uracil-DNA glycosylase-like"/>
    <property type="match status" value="1"/>
</dbReference>
<dbReference type="GO" id="GO:0008263">
    <property type="term" value="F:pyrimidine-specific mismatch base pair DNA N-glycosylase activity"/>
    <property type="evidence" value="ECO:0007669"/>
    <property type="project" value="TreeGrafter"/>
</dbReference>
<sequence>MLSCGINPGLRSAASGLHSNRPGNRFRPALHRSGFTPRLLTAAEQDDLLPLGLGISNLVDRPTAGVRELSDDELRSGASLLTAKVEELRPARVAPLGVTGHRAAFTAPHAHGSRTGSEPRLPRPPMTRPDARFDALPPLFCSEDGIRPGPHERPGRPTPSGKP</sequence>
<dbReference type="PANTHER" id="PTHR12159:SF9">
    <property type="entry name" value="G_T MISMATCH-SPECIFIC THYMINE DNA GLYCOSYLASE"/>
    <property type="match status" value="1"/>
</dbReference>
<evidence type="ECO:0000256" key="1">
    <source>
        <dbReference type="ARBA" id="ARBA00022763"/>
    </source>
</evidence>